<evidence type="ECO:0000313" key="2">
    <source>
        <dbReference type="Proteomes" id="UP000176778"/>
    </source>
</evidence>
<accession>A0A1F7X5H0</accession>
<name>A0A1F7X5H0_9BACT</name>
<organism evidence="1 2">
    <name type="scientific">Candidatus Woesebacteria bacterium RBG_13_46_13</name>
    <dbReference type="NCBI Taxonomy" id="1802479"/>
    <lineage>
        <taxon>Bacteria</taxon>
        <taxon>Candidatus Woeseibacteriota</taxon>
    </lineage>
</organism>
<evidence type="ECO:0000313" key="1">
    <source>
        <dbReference type="EMBL" id="OGM10340.1"/>
    </source>
</evidence>
<dbReference type="STRING" id="1802479.A2Y68_02810"/>
<dbReference type="InterPro" id="IPR006311">
    <property type="entry name" value="TAT_signal"/>
</dbReference>
<proteinExistence type="predicted"/>
<sequence>MEKERLSRRDFLKVAGTAAFSMVLPSAKEVETREPLTDLPKFITQDTPVYIETLTRGGSLIDSTLPGNSYYYPEWVHFNGLPLDILTPIRPERGYEVPGALGPVAWVADVPHATGIYPPLMHVVVGFSQDESRMEIMNGSLRRKNEDIVATYAFSDRSRIYPSKIYNILTALTCISEWQQENGPLTPGSVYSYLDMSGVIHRNAERFLIGGYVDAGGVCASVTTMSKCVFLASAMGLTEEVARVTHSPNLQYGENPLDRAITRANSDATVEWYPLHSDYRFRVLPGSPPLYFSFSADLVLNEEPVNPASPARHRSWPSDARLTFTISLRKTLPDYAKERESLNLLRNQYAEFHNFDDGFLGGRTPDGVIVRP</sequence>
<dbReference type="AlphaFoldDB" id="A0A1F7X5H0"/>
<dbReference type="EMBL" id="MGFR01000001">
    <property type="protein sequence ID" value="OGM10340.1"/>
    <property type="molecule type" value="Genomic_DNA"/>
</dbReference>
<comment type="caution">
    <text evidence="1">The sequence shown here is derived from an EMBL/GenBank/DDBJ whole genome shotgun (WGS) entry which is preliminary data.</text>
</comment>
<dbReference type="Proteomes" id="UP000176778">
    <property type="component" value="Unassembled WGS sequence"/>
</dbReference>
<gene>
    <name evidence="1" type="ORF">A2Y68_02810</name>
</gene>
<reference evidence="1 2" key="1">
    <citation type="journal article" date="2016" name="Nat. Commun.">
        <title>Thousands of microbial genomes shed light on interconnected biogeochemical processes in an aquifer system.</title>
        <authorList>
            <person name="Anantharaman K."/>
            <person name="Brown C.T."/>
            <person name="Hug L.A."/>
            <person name="Sharon I."/>
            <person name="Castelle C.J."/>
            <person name="Probst A.J."/>
            <person name="Thomas B.C."/>
            <person name="Singh A."/>
            <person name="Wilkins M.J."/>
            <person name="Karaoz U."/>
            <person name="Brodie E.L."/>
            <person name="Williams K.H."/>
            <person name="Hubbard S.S."/>
            <person name="Banfield J.F."/>
        </authorList>
    </citation>
    <scope>NUCLEOTIDE SEQUENCE [LARGE SCALE GENOMIC DNA]</scope>
</reference>
<protein>
    <submittedName>
        <fullName evidence="1">Uncharacterized protein</fullName>
    </submittedName>
</protein>
<dbReference type="PROSITE" id="PS51318">
    <property type="entry name" value="TAT"/>
    <property type="match status" value="1"/>
</dbReference>